<gene>
    <name evidence="9" type="primary">mtrK</name>
    <name evidence="9" type="ORF">J1TS3_17330</name>
</gene>
<dbReference type="Proteomes" id="UP000680279">
    <property type="component" value="Unassembled WGS sequence"/>
</dbReference>
<dbReference type="PIRSF" id="PIRSF031134">
    <property type="entry name" value="MTRK"/>
    <property type="match status" value="1"/>
</dbReference>
<keyword evidence="7" id="KW-0067">ATP-binding</keyword>
<evidence type="ECO:0000313" key="10">
    <source>
        <dbReference type="Proteomes" id="UP000680279"/>
    </source>
</evidence>
<dbReference type="Gene3D" id="3.30.200.20">
    <property type="entry name" value="Phosphorylase Kinase, domain 1"/>
    <property type="match status" value="1"/>
</dbReference>
<protein>
    <recommendedName>
        <fullName evidence="3">S-methyl-5-thioribose kinase</fullName>
        <ecNumber evidence="3">2.7.1.100</ecNumber>
    </recommendedName>
</protein>
<keyword evidence="5" id="KW-0547">Nucleotide-binding</keyword>
<evidence type="ECO:0000259" key="8">
    <source>
        <dbReference type="Pfam" id="PF01636"/>
    </source>
</evidence>
<evidence type="ECO:0000313" key="9">
    <source>
        <dbReference type="EMBL" id="GIN20599.1"/>
    </source>
</evidence>
<dbReference type="GO" id="GO:0016301">
    <property type="term" value="F:kinase activity"/>
    <property type="evidence" value="ECO:0007669"/>
    <property type="project" value="UniProtKB-KW"/>
</dbReference>
<accession>A0ABQ4K4D6</accession>
<dbReference type="Pfam" id="PF01636">
    <property type="entry name" value="APH"/>
    <property type="match status" value="1"/>
</dbReference>
<sequence>MSRFNQYFLMKEKDVVDFVLEKVDFFDSKSHLTCAEIGDGNLNYVYRVSDKQSDKSLIVKQAGHTARISEDITLSTNRNKIESNALIIHGKYAPGLVPKVYLLDEVMSCCVMEDLSDHLILREGFLKHEIYPLFAEHITSYMVKTLLPTTDVVMEHKQKKLLVKEFINPELCEISEDLVYTEPFNNYHHRNEIIVENKDWIIREIYHDNELHLEAAKLKFEFMNHAQALIHGDLHTGSIFAKKDSTKVIDPEFAFFGPIGYDTGNVVAHLIFAYINGDTYHKGEFLDWVEKTIIEVIDLFKVKFSQEWDGSVTELLAKETGFKEWYLDHILADTAGVAGLEIIRRIVGLAKVKDITSIEDTDSRVRAERICLILAKNLIKRRNEFKAGSDYTEALHQAIGEVKVKNE</sequence>
<dbReference type="NCBIfam" id="TIGR01767">
    <property type="entry name" value="MTRK"/>
    <property type="match status" value="1"/>
</dbReference>
<dbReference type="PANTHER" id="PTHR34273">
    <property type="entry name" value="METHYLTHIORIBOSE KINASE"/>
    <property type="match status" value="1"/>
</dbReference>
<dbReference type="RefSeq" id="WP_018707121.1">
    <property type="nucleotide sequence ID" value="NZ_BOQT01000005.1"/>
</dbReference>
<dbReference type="InterPro" id="IPR009212">
    <property type="entry name" value="Methylthioribose_kinase"/>
</dbReference>
<dbReference type="EMBL" id="BOQT01000005">
    <property type="protein sequence ID" value="GIN20599.1"/>
    <property type="molecule type" value="Genomic_DNA"/>
</dbReference>
<comment type="caution">
    <text evidence="9">The sequence shown here is derived from an EMBL/GenBank/DDBJ whole genome shotgun (WGS) entry which is preliminary data.</text>
</comment>
<feature type="domain" description="Aminoglycoside phosphotransferase" evidence="8">
    <location>
        <begin position="217"/>
        <end position="269"/>
    </location>
</feature>
<dbReference type="PANTHER" id="PTHR34273:SF2">
    <property type="entry name" value="METHYLTHIORIBOSE KINASE"/>
    <property type="match status" value="1"/>
</dbReference>
<comment type="similarity">
    <text evidence="1">Belongs to the methylthioribose kinase family.</text>
</comment>
<keyword evidence="4" id="KW-0808">Transferase</keyword>
<dbReference type="SUPFAM" id="SSF56112">
    <property type="entry name" value="Protein kinase-like (PK-like)"/>
    <property type="match status" value="1"/>
</dbReference>
<dbReference type="InterPro" id="IPR002575">
    <property type="entry name" value="Aminoglycoside_PTrfase"/>
</dbReference>
<organism evidence="9 10">
    <name type="scientific">Siminovitchia fordii</name>
    <dbReference type="NCBI Taxonomy" id="254759"/>
    <lineage>
        <taxon>Bacteria</taxon>
        <taxon>Bacillati</taxon>
        <taxon>Bacillota</taxon>
        <taxon>Bacilli</taxon>
        <taxon>Bacillales</taxon>
        <taxon>Bacillaceae</taxon>
        <taxon>Siminovitchia</taxon>
    </lineage>
</organism>
<name>A0ABQ4K4D6_9BACI</name>
<evidence type="ECO:0000256" key="3">
    <source>
        <dbReference type="ARBA" id="ARBA00012128"/>
    </source>
</evidence>
<proteinExistence type="inferred from homology"/>
<evidence type="ECO:0000256" key="5">
    <source>
        <dbReference type="ARBA" id="ARBA00022741"/>
    </source>
</evidence>
<dbReference type="InterPro" id="IPR011009">
    <property type="entry name" value="Kinase-like_dom_sf"/>
</dbReference>
<dbReference type="Gene3D" id="3.90.1200.10">
    <property type="match status" value="1"/>
</dbReference>
<evidence type="ECO:0000256" key="1">
    <source>
        <dbReference type="ARBA" id="ARBA00010165"/>
    </source>
</evidence>
<evidence type="ECO:0000256" key="6">
    <source>
        <dbReference type="ARBA" id="ARBA00022777"/>
    </source>
</evidence>
<keyword evidence="6 9" id="KW-0418">Kinase</keyword>
<keyword evidence="10" id="KW-1185">Reference proteome</keyword>
<evidence type="ECO:0000256" key="7">
    <source>
        <dbReference type="ARBA" id="ARBA00022840"/>
    </source>
</evidence>
<reference evidence="9 10" key="1">
    <citation type="submission" date="2021-03" db="EMBL/GenBank/DDBJ databases">
        <title>Antimicrobial resistance genes in bacteria isolated from Japanese honey, and their potential for conferring macrolide and lincosamide resistance in the American foulbrood pathogen Paenibacillus larvae.</title>
        <authorList>
            <person name="Okamoto M."/>
            <person name="Kumagai M."/>
            <person name="Kanamori H."/>
            <person name="Takamatsu D."/>
        </authorList>
    </citation>
    <scope>NUCLEOTIDE SEQUENCE [LARGE SCALE GENOMIC DNA]</scope>
    <source>
        <strain evidence="9 10">J1TS3</strain>
    </source>
</reference>
<evidence type="ECO:0000256" key="2">
    <source>
        <dbReference type="ARBA" id="ARBA00011738"/>
    </source>
</evidence>
<comment type="subunit">
    <text evidence="2">Homodimer.</text>
</comment>
<evidence type="ECO:0000256" key="4">
    <source>
        <dbReference type="ARBA" id="ARBA00022679"/>
    </source>
</evidence>
<dbReference type="EC" id="2.7.1.100" evidence="3"/>